<dbReference type="EMBL" id="VYTZ01000011">
    <property type="protein sequence ID" value="KAA9375522.1"/>
    <property type="molecule type" value="Genomic_DNA"/>
</dbReference>
<accession>A0A5J5JW14</accession>
<evidence type="ECO:0000313" key="2">
    <source>
        <dbReference type="EMBL" id="KAA9375522.1"/>
    </source>
</evidence>
<reference evidence="2 3" key="1">
    <citation type="submission" date="2019-09" db="EMBL/GenBank/DDBJ databases">
        <title>Screening of Novel Bioactive Compounds from Soil-Associated.</title>
        <authorList>
            <person name="Gong X."/>
        </authorList>
    </citation>
    <scope>NUCLEOTIDE SEQUENCE [LARGE SCALE GENOMIC DNA]</scope>
    <source>
        <strain evidence="2 3">Gxj-6</strain>
    </source>
</reference>
<dbReference type="RefSeq" id="WP_150937389.1">
    <property type="nucleotide sequence ID" value="NZ_VYTZ01000011.1"/>
</dbReference>
<feature type="compositionally biased region" description="Low complexity" evidence="1">
    <location>
        <begin position="219"/>
        <end position="230"/>
    </location>
</feature>
<protein>
    <submittedName>
        <fullName evidence="2">Uncharacterized protein</fullName>
    </submittedName>
</protein>
<organism evidence="2 3">
    <name type="scientific">Microbispora cellulosiformans</name>
    <dbReference type="NCBI Taxonomy" id="2614688"/>
    <lineage>
        <taxon>Bacteria</taxon>
        <taxon>Bacillati</taxon>
        <taxon>Actinomycetota</taxon>
        <taxon>Actinomycetes</taxon>
        <taxon>Streptosporangiales</taxon>
        <taxon>Streptosporangiaceae</taxon>
        <taxon>Microbispora</taxon>
    </lineage>
</organism>
<dbReference type="Proteomes" id="UP000327011">
    <property type="component" value="Unassembled WGS sequence"/>
</dbReference>
<feature type="region of interest" description="Disordered" evidence="1">
    <location>
        <begin position="211"/>
        <end position="230"/>
    </location>
</feature>
<gene>
    <name evidence="2" type="ORF">F5972_27640</name>
</gene>
<evidence type="ECO:0000256" key="1">
    <source>
        <dbReference type="SAM" id="MobiDB-lite"/>
    </source>
</evidence>
<dbReference type="AlphaFoldDB" id="A0A5J5JW14"/>
<keyword evidence="3" id="KW-1185">Reference proteome</keyword>
<proteinExistence type="predicted"/>
<sequence>MQFDHSAVEQVLANVEELGLVSEVERGEILSVLTPEFPYAAMLQYTDSVHAHVKVDDVDALPHGRLKELGYRPENAEPGYIKYSTDAAINLIFSSIPISQDDNIPGAVTLSKPFMDHVGIDMRDEAAQTFEAFEEVPARAAELGWREVPQGGSTPVHCCHTQMKSKHWVYPPETWQGWRRPIEFAFGTLVIFDKKMGCDLRPLDPGHPLAQQSAPCCGAPAAETADASAE</sequence>
<evidence type="ECO:0000313" key="3">
    <source>
        <dbReference type="Proteomes" id="UP000327011"/>
    </source>
</evidence>
<name>A0A5J5JW14_9ACTN</name>
<comment type="caution">
    <text evidence="2">The sequence shown here is derived from an EMBL/GenBank/DDBJ whole genome shotgun (WGS) entry which is preliminary data.</text>
</comment>